<dbReference type="EMBL" id="AP024086">
    <property type="protein sequence ID" value="BCL60528.1"/>
    <property type="molecule type" value="Genomic_DNA"/>
</dbReference>
<evidence type="ECO:0000259" key="2">
    <source>
        <dbReference type="Pfam" id="PF01321"/>
    </source>
</evidence>
<dbReference type="CDD" id="cd01066">
    <property type="entry name" value="APP_MetAP"/>
    <property type="match status" value="1"/>
</dbReference>
<dbReference type="InterPro" id="IPR000587">
    <property type="entry name" value="Creatinase_N"/>
</dbReference>
<feature type="domain" description="Creatinase N-terminal" evidence="2">
    <location>
        <begin position="17"/>
        <end position="141"/>
    </location>
</feature>
<protein>
    <submittedName>
        <fullName evidence="3">Peptidase M24</fullName>
    </submittedName>
</protein>
<keyword evidence="4" id="KW-1185">Reference proteome</keyword>
<accession>A0A8D5JD37</accession>
<dbReference type="PANTHER" id="PTHR46112">
    <property type="entry name" value="AMINOPEPTIDASE"/>
    <property type="match status" value="1"/>
</dbReference>
<gene>
    <name evidence="3" type="ORF">DGMP_12210</name>
</gene>
<dbReference type="InterPro" id="IPR050659">
    <property type="entry name" value="Peptidase_M24B"/>
</dbReference>
<dbReference type="InterPro" id="IPR000994">
    <property type="entry name" value="Pept_M24"/>
</dbReference>
<dbReference type="Proteomes" id="UP000826725">
    <property type="component" value="Chromosome"/>
</dbReference>
<dbReference type="PANTHER" id="PTHR46112:SF2">
    <property type="entry name" value="XAA-PRO AMINOPEPTIDASE P-RELATED"/>
    <property type="match status" value="1"/>
</dbReference>
<proteinExistence type="predicted"/>
<feature type="domain" description="Peptidase M24" evidence="1">
    <location>
        <begin position="149"/>
        <end position="384"/>
    </location>
</feature>
<reference evidence="3" key="1">
    <citation type="submission" date="2020-09" db="EMBL/GenBank/DDBJ databases">
        <title>Desulfogranum mesoprofundum gen. nov., sp. nov., a novel mesophilic, sulfate-reducing chemolithoautotroph isolated from a deep-sea hydrothermal vent chimney in the Suiyo Seamount.</title>
        <authorList>
            <person name="Hashimoto Y."/>
            <person name="Nakagawa S."/>
        </authorList>
    </citation>
    <scope>NUCLEOTIDE SEQUENCE</scope>
    <source>
        <strain evidence="3">KT2</strain>
    </source>
</reference>
<dbReference type="AlphaFoldDB" id="A0A8D5JD37"/>
<name>A0A8D5JD37_9BACT</name>
<evidence type="ECO:0000313" key="3">
    <source>
        <dbReference type="EMBL" id="BCL60528.1"/>
    </source>
</evidence>
<dbReference type="Pfam" id="PF01321">
    <property type="entry name" value="Creatinase_N"/>
    <property type="match status" value="1"/>
</dbReference>
<evidence type="ECO:0000259" key="1">
    <source>
        <dbReference type="Pfam" id="PF00557"/>
    </source>
</evidence>
<dbReference type="KEGG" id="dbk:DGMP_12210"/>
<dbReference type="Pfam" id="PF00557">
    <property type="entry name" value="Peptidase_M24"/>
    <property type="match status" value="1"/>
</dbReference>
<dbReference type="RefSeq" id="WP_228856649.1">
    <property type="nucleotide sequence ID" value="NZ_AP024086.1"/>
</dbReference>
<evidence type="ECO:0000313" key="4">
    <source>
        <dbReference type="Proteomes" id="UP000826725"/>
    </source>
</evidence>
<organism evidence="3 4">
    <name type="scientific">Desulfomarina profundi</name>
    <dbReference type="NCBI Taxonomy" id="2772557"/>
    <lineage>
        <taxon>Bacteria</taxon>
        <taxon>Pseudomonadati</taxon>
        <taxon>Thermodesulfobacteriota</taxon>
        <taxon>Desulfobulbia</taxon>
        <taxon>Desulfobulbales</taxon>
        <taxon>Desulfobulbaceae</taxon>
        <taxon>Desulfomarina</taxon>
    </lineage>
</organism>
<sequence>MNSKETKVAPAREIAARIGRLQNAMAGKDVDGVLIQQKSDLFYFAATGQQSYLYVPVEGQPLFMVVKDFERAKMESPIENIVSLTSVKNIPQCLADFGLTPPERLGLELDVLPVNLYLQQQKIFSRSESVDISLEIRLIRGVKSPFEIEKIRLSCQLSDKLAQRMSELLEPGKKEVELAGELEAYARKLGHQGIVRMRMWGGELFYGHLLSGPGAAVSSYLASPTGGKGVSPFVAQGAGHNIIGMNEPVLFDYVFAVDGYLSDHARIFSIGKVSDKILDAHKAMLEIQGEIIEKAKPGAVTGELYETMVSMARKLGYGEHFMGVGERRIRFTGHGVGLELDEFPFIAKGQQLPLEKGMIIALEPKTIFPGVGVAGIENTHLVTENGLEPLTLFSDEISEVRCA</sequence>